<reference evidence="6 7" key="1">
    <citation type="submission" date="2017-12" db="EMBL/GenBank/DDBJ databases">
        <title>Streptomyces populusis sp. nov., a novel endophytic actinobacterium isolated from stems of Populus adenopoda Maxim.</title>
        <authorList>
            <person name="Wang Z."/>
        </authorList>
    </citation>
    <scope>NUCLEOTIDE SEQUENCE [LARGE SCALE GENOMIC DNA]</scope>
    <source>
        <strain evidence="6 7">A249</strain>
    </source>
</reference>
<sequence length="425" mass="44965">MADTPTDGPVIAIVETGRGEYGLQPLLKARASGLRPVLVTDDLSRYATSDAARGLIERTVHAIVPADTRDSASVTEALRPYAEQGVLGGVLAVIDYYVPVVAETARALGLPGLDPGAAHIARNKLRTREVCAGRGVPTPRFHRAVSREDAVAAARSIGFPCVVKPLTEAASIGVRLCRDADEVAAHHDELTASPFDMRGMAKPGGVLVEEYLTGYELSVEVLTTRKGPQVIGVTDKGLTAHPYFVETGETFPTQLPDPVRDLAARAALDALEATGHDFGAAHVEIKVTADGPRLVEINARMGGAQIGRIIEEATGLDLLREIIRLHVGQEPELTRTRAGAAASRYLTAADSGVLRGFEGEDLVRRLPGVRAVDLYAAEGAEVRRARSNADVLGHLVVRADTPAEAARWAETAALMLTPSTAAVPC</sequence>
<dbReference type="GO" id="GO:0046872">
    <property type="term" value="F:metal ion binding"/>
    <property type="evidence" value="ECO:0007669"/>
    <property type="project" value="InterPro"/>
</dbReference>
<dbReference type="GO" id="GO:0016874">
    <property type="term" value="F:ligase activity"/>
    <property type="evidence" value="ECO:0007669"/>
    <property type="project" value="UniProtKB-KW"/>
</dbReference>
<proteinExistence type="predicted"/>
<dbReference type="InterPro" id="IPR052032">
    <property type="entry name" value="ATP-dep_AA_Ligase"/>
</dbReference>
<evidence type="ECO:0000313" key="6">
    <source>
        <dbReference type="EMBL" id="PKT69322.1"/>
    </source>
</evidence>
<dbReference type="SUPFAM" id="SSF56059">
    <property type="entry name" value="Glutathione synthetase ATP-binding domain-like"/>
    <property type="match status" value="1"/>
</dbReference>
<dbReference type="EMBL" id="PJOS01000078">
    <property type="protein sequence ID" value="PKT69322.1"/>
    <property type="molecule type" value="Genomic_DNA"/>
</dbReference>
<evidence type="ECO:0000256" key="2">
    <source>
        <dbReference type="ARBA" id="ARBA00022741"/>
    </source>
</evidence>
<dbReference type="InterPro" id="IPR041472">
    <property type="entry name" value="BL00235/CARNS1_N"/>
</dbReference>
<dbReference type="Pfam" id="PF18130">
    <property type="entry name" value="ATPgrasp_N"/>
    <property type="match status" value="1"/>
</dbReference>
<accession>A0A2I0SHB7</accession>
<keyword evidence="1 6" id="KW-0436">Ligase</keyword>
<keyword evidence="2 4" id="KW-0547">Nucleotide-binding</keyword>
<dbReference type="PANTHER" id="PTHR43585">
    <property type="entry name" value="FUMIPYRROLE BIOSYNTHESIS PROTEIN C"/>
    <property type="match status" value="1"/>
</dbReference>
<organism evidence="6 7">
    <name type="scientific">Streptomyces populi</name>
    <dbReference type="NCBI Taxonomy" id="2058924"/>
    <lineage>
        <taxon>Bacteria</taxon>
        <taxon>Bacillati</taxon>
        <taxon>Actinomycetota</taxon>
        <taxon>Actinomycetes</taxon>
        <taxon>Kitasatosporales</taxon>
        <taxon>Streptomycetaceae</taxon>
        <taxon>Streptomyces</taxon>
    </lineage>
</organism>
<dbReference type="InterPro" id="IPR040570">
    <property type="entry name" value="LAL_C2"/>
</dbReference>
<evidence type="ECO:0000259" key="5">
    <source>
        <dbReference type="PROSITE" id="PS50975"/>
    </source>
</evidence>
<protein>
    <submittedName>
        <fullName evidence="6">Carboxylate--amine ligase</fullName>
    </submittedName>
</protein>
<dbReference type="RefSeq" id="WP_103552786.1">
    <property type="nucleotide sequence ID" value="NZ_KZ626917.1"/>
</dbReference>
<dbReference type="Pfam" id="PF18603">
    <property type="entry name" value="LAL_C2"/>
    <property type="match status" value="1"/>
</dbReference>
<dbReference type="SMART" id="SM01209">
    <property type="entry name" value="GARS_A"/>
    <property type="match status" value="1"/>
</dbReference>
<dbReference type="PROSITE" id="PS50975">
    <property type="entry name" value="ATP_GRASP"/>
    <property type="match status" value="1"/>
</dbReference>
<dbReference type="Proteomes" id="UP000236178">
    <property type="component" value="Unassembled WGS sequence"/>
</dbReference>
<evidence type="ECO:0000313" key="7">
    <source>
        <dbReference type="Proteomes" id="UP000236178"/>
    </source>
</evidence>
<dbReference type="Pfam" id="PF13535">
    <property type="entry name" value="ATP-grasp_4"/>
    <property type="match status" value="1"/>
</dbReference>
<gene>
    <name evidence="6" type="ORF">CW362_30185</name>
</gene>
<dbReference type="OrthoDB" id="24041at2"/>
<dbReference type="GO" id="GO:0005524">
    <property type="term" value="F:ATP binding"/>
    <property type="evidence" value="ECO:0007669"/>
    <property type="project" value="UniProtKB-UniRule"/>
</dbReference>
<evidence type="ECO:0000256" key="4">
    <source>
        <dbReference type="PROSITE-ProRule" id="PRU00409"/>
    </source>
</evidence>
<keyword evidence="7" id="KW-1185">Reference proteome</keyword>
<dbReference type="InterPro" id="IPR011761">
    <property type="entry name" value="ATP-grasp"/>
</dbReference>
<dbReference type="Gene3D" id="3.30.470.20">
    <property type="entry name" value="ATP-grasp fold, B domain"/>
    <property type="match status" value="1"/>
</dbReference>
<dbReference type="AlphaFoldDB" id="A0A2I0SHB7"/>
<keyword evidence="3 4" id="KW-0067">ATP-binding</keyword>
<evidence type="ECO:0000256" key="3">
    <source>
        <dbReference type="ARBA" id="ARBA00022840"/>
    </source>
</evidence>
<evidence type="ECO:0000256" key="1">
    <source>
        <dbReference type="ARBA" id="ARBA00022598"/>
    </source>
</evidence>
<feature type="domain" description="ATP-grasp" evidence="5">
    <location>
        <begin position="128"/>
        <end position="327"/>
    </location>
</feature>
<dbReference type="PANTHER" id="PTHR43585:SF2">
    <property type="entry name" value="ATP-GRASP ENZYME FSQD"/>
    <property type="match status" value="1"/>
</dbReference>
<dbReference type="Gene3D" id="3.40.50.20">
    <property type="match status" value="1"/>
</dbReference>
<name>A0A2I0SHB7_9ACTN</name>
<comment type="caution">
    <text evidence="6">The sequence shown here is derived from an EMBL/GenBank/DDBJ whole genome shotgun (WGS) entry which is preliminary data.</text>
</comment>